<dbReference type="RefSeq" id="WP_004925266.1">
    <property type="nucleotide sequence ID" value="NZ_DS607678.1"/>
</dbReference>
<comment type="similarity">
    <text evidence="2 9">Belongs to the fimbrial export usher family.</text>
</comment>
<dbReference type="PANTHER" id="PTHR30451">
    <property type="entry name" value="OUTER MEMBRANE USHER PROTEIN"/>
    <property type="match status" value="1"/>
</dbReference>
<sequence>MLLMSLFNACLPKPRLLSVIIAMTLHGVALPVIAAEAIQFNTDVLDLEDKSNIDLNQFARAGHIMPGTYSLTLKVNDETLPEISVPFYIPENDPEGSVPCLSPEYINQLALTSSSLKDLTWWHDGQCLNPESLPGMLIRGDLATSSLYVSIPQAYMEYTAPNWDPPSRWDDGIPAILADYNINANANNSYRKGGNNSYQVNGNGVIGVNAGAWRLRANWQGRLSHMNGRNANTQKDFQWNRFYAYRAVPTLRAKLTLGEDYLESNMFDSFRFTGASLRSDNNMMPPSLRGYAPEVTGIAKTNATVTVSQQGRVLYETQVAPGPFRIQDLSDAISGKLDVTIKEEDGSVQEFQVDTANLPYLTRPGQIQYKLALGQPTNYDRHSQGNSFLTGEFSWGVNNGWSLFGGSLNSQNYNALSAGIGRDLLAFGAVSFDVTQSFARLPGESTISGGSYRVNYSKRFEQYDSQVQFAGYRFSERDFMSMSDYLNAKQTGQRYGGSKELYTISLNKNFRDAGMSLYVNYNHQTYWDRPSNDYYSVMLSKYMDIGSIKNISVNLSANRSVYNGVNDDSAYLSLSFPWGNSGSVGYSLNTSRNDTTNRATYYDRIDDRTTYQVSAGSSRYGASTSAFINHQADSARVSANASYQHGQYSSFGLSASGGFTMTAEGGGFHRVNNMGGTRMVVDTDGVADVPVKGFGAPVSSNMFGKAVVGDVNSYYRSKAQIDLNALPDDVDAQQSVVQATMTEGAVGFRRFEVVSGQKAMTILSLTDGSHPPFGAQVKNAKDQNTGIVGDAGSAYISGINPGDAMTVTWGDNKACKVTFPAQLGSLEQALLLPCVPVVLTTTQPQEITQR</sequence>
<organism evidence="12 13">
    <name type="scientific">Providencia stuartii ATCC 25827</name>
    <dbReference type="NCBI Taxonomy" id="471874"/>
    <lineage>
        <taxon>Bacteria</taxon>
        <taxon>Pseudomonadati</taxon>
        <taxon>Pseudomonadota</taxon>
        <taxon>Gammaproteobacteria</taxon>
        <taxon>Enterobacterales</taxon>
        <taxon>Morganellaceae</taxon>
        <taxon>Providencia</taxon>
    </lineage>
</organism>
<evidence type="ECO:0000256" key="6">
    <source>
        <dbReference type="ARBA" id="ARBA00022729"/>
    </source>
</evidence>
<comment type="caution">
    <text evidence="12">The sequence shown here is derived from an EMBL/GenBank/DDBJ whole genome shotgun (WGS) entry which is preliminary data.</text>
</comment>
<evidence type="ECO:0000256" key="8">
    <source>
        <dbReference type="ARBA" id="ARBA00023237"/>
    </source>
</evidence>
<dbReference type="GO" id="GO:0015473">
    <property type="term" value="F:fimbrial usher porin activity"/>
    <property type="evidence" value="ECO:0007669"/>
    <property type="project" value="InterPro"/>
</dbReference>
<keyword evidence="5 9" id="KW-0812">Transmembrane</keyword>
<dbReference type="InterPro" id="IPR037224">
    <property type="entry name" value="PapC_N_sf"/>
</dbReference>
<dbReference type="GO" id="GO:0009279">
    <property type="term" value="C:cell outer membrane"/>
    <property type="evidence" value="ECO:0007669"/>
    <property type="project" value="UniProtKB-SubCell"/>
</dbReference>
<dbReference type="InterPro" id="IPR042186">
    <property type="entry name" value="FimD_plug_dom"/>
</dbReference>
<evidence type="ECO:0000256" key="7">
    <source>
        <dbReference type="ARBA" id="ARBA00023136"/>
    </source>
</evidence>
<reference evidence="13" key="2">
    <citation type="submission" date="2008-04" db="EMBL/GenBank/DDBJ databases">
        <title>Draft genome sequence of Providencia stuartii(ATCC 25827).</title>
        <authorList>
            <person name="Sudarsanam P."/>
            <person name="Ley R."/>
            <person name="Guruge J."/>
            <person name="Turnbaugh P.J."/>
            <person name="Mahowald M."/>
            <person name="Liep D."/>
            <person name="Gordon J."/>
        </authorList>
    </citation>
    <scope>NUCLEOTIDE SEQUENCE [LARGE SCALE GENOMIC DNA]</scope>
    <source>
        <strain evidence="13">ATCC 25827</strain>
    </source>
</reference>
<dbReference type="Pfam" id="PF00577">
    <property type="entry name" value="Usher"/>
    <property type="match status" value="1"/>
</dbReference>
<feature type="domain" description="PapC N-terminal" evidence="11">
    <location>
        <begin position="39"/>
        <end position="184"/>
    </location>
</feature>
<keyword evidence="7 9" id="KW-0472">Membrane</keyword>
<dbReference type="Gene3D" id="2.60.40.2610">
    <property type="entry name" value="Outer membrane usher protein FimD, plug domain"/>
    <property type="match status" value="1"/>
</dbReference>
<dbReference type="EMBL" id="ABJD02000099">
    <property type="protein sequence ID" value="EDU60703.1"/>
    <property type="molecule type" value="Genomic_DNA"/>
</dbReference>
<protein>
    <submittedName>
        <fullName evidence="12">Fimbrial usher protein</fullName>
    </submittedName>
</protein>
<keyword evidence="8 9" id="KW-0998">Cell outer membrane</keyword>
<dbReference type="SUPFAM" id="SSF141729">
    <property type="entry name" value="FimD N-terminal domain-like"/>
    <property type="match status" value="1"/>
</dbReference>
<evidence type="ECO:0000259" key="11">
    <source>
        <dbReference type="Pfam" id="PF13954"/>
    </source>
</evidence>
<dbReference type="FunFam" id="2.60.40.3110:FF:000001">
    <property type="entry name" value="Putative fimbrial outer membrane usher"/>
    <property type="match status" value="1"/>
</dbReference>
<dbReference type="Pfam" id="PF13953">
    <property type="entry name" value="PapC_C"/>
    <property type="match status" value="1"/>
</dbReference>
<accession>A0AA86YMV0</accession>
<keyword evidence="4" id="KW-1134">Transmembrane beta strand</keyword>
<dbReference type="InterPro" id="IPR025885">
    <property type="entry name" value="PapC_N"/>
</dbReference>
<dbReference type="AlphaFoldDB" id="A0AA86YMV0"/>
<feature type="domain" description="PapC-like C-terminal" evidence="10">
    <location>
        <begin position="763"/>
        <end position="819"/>
    </location>
</feature>
<evidence type="ECO:0000256" key="5">
    <source>
        <dbReference type="ARBA" id="ARBA00022692"/>
    </source>
</evidence>
<dbReference type="Pfam" id="PF13954">
    <property type="entry name" value="PapC_N"/>
    <property type="match status" value="1"/>
</dbReference>
<dbReference type="Gene3D" id="2.60.40.2070">
    <property type="match status" value="1"/>
</dbReference>
<gene>
    <name evidence="12" type="ORF">PROSTU_01237</name>
</gene>
<dbReference type="Gene3D" id="3.10.20.410">
    <property type="match status" value="1"/>
</dbReference>
<dbReference type="GO" id="GO:0009297">
    <property type="term" value="P:pilus assembly"/>
    <property type="evidence" value="ECO:0007669"/>
    <property type="project" value="InterPro"/>
</dbReference>
<evidence type="ECO:0000256" key="3">
    <source>
        <dbReference type="ARBA" id="ARBA00022448"/>
    </source>
</evidence>
<evidence type="ECO:0000313" key="12">
    <source>
        <dbReference type="EMBL" id="EDU60703.1"/>
    </source>
</evidence>
<evidence type="ECO:0000256" key="2">
    <source>
        <dbReference type="ARBA" id="ARBA00008064"/>
    </source>
</evidence>
<evidence type="ECO:0000256" key="9">
    <source>
        <dbReference type="RuleBase" id="RU003884"/>
    </source>
</evidence>
<keyword evidence="3 9" id="KW-0813">Transport</keyword>
<dbReference type="Gene3D" id="2.60.40.3110">
    <property type="match status" value="1"/>
</dbReference>
<evidence type="ECO:0000256" key="1">
    <source>
        <dbReference type="ARBA" id="ARBA00004571"/>
    </source>
</evidence>
<keyword evidence="6" id="KW-0732">Signal</keyword>
<reference evidence="13" key="1">
    <citation type="submission" date="2008-04" db="EMBL/GenBank/DDBJ databases">
        <title>Draft genome sequence of Providencia stuartii (ATCC 25827).</title>
        <authorList>
            <person name="Sudarsanam P."/>
            <person name="Ley R."/>
            <person name="Guruge J."/>
            <person name="Turnbaugh P.J."/>
            <person name="Mahowald M."/>
            <person name="Liep D."/>
            <person name="Gordon J."/>
        </authorList>
    </citation>
    <scope>NUCLEOTIDE SEQUENCE [LARGE SCALE GENOMIC DNA]</scope>
    <source>
        <strain evidence="13">ATCC 25827</strain>
    </source>
</reference>
<dbReference type="PROSITE" id="PS01151">
    <property type="entry name" value="FIMBRIAL_USHER"/>
    <property type="match status" value="1"/>
</dbReference>
<dbReference type="PANTHER" id="PTHR30451:SF10">
    <property type="entry name" value="OUTER MEMBRANE USHER PROTEIN YFCU-RELATED"/>
    <property type="match status" value="1"/>
</dbReference>
<dbReference type="NCBIfam" id="NF011812">
    <property type="entry name" value="PRK15284.1"/>
    <property type="match status" value="1"/>
</dbReference>
<evidence type="ECO:0000259" key="10">
    <source>
        <dbReference type="Pfam" id="PF13953"/>
    </source>
</evidence>
<keyword evidence="9" id="KW-1029">Fimbrium biogenesis</keyword>
<comment type="subcellular location">
    <subcellularLocation>
        <location evidence="1 9">Cell outer membrane</location>
        <topology evidence="1 9">Multi-pass membrane protein</topology>
    </subcellularLocation>
</comment>
<evidence type="ECO:0000313" key="13">
    <source>
        <dbReference type="Proteomes" id="UP000004506"/>
    </source>
</evidence>
<evidence type="ECO:0000256" key="4">
    <source>
        <dbReference type="ARBA" id="ARBA00022452"/>
    </source>
</evidence>
<reference evidence="12 13" key="3">
    <citation type="submission" date="2008-05" db="EMBL/GenBank/DDBJ databases">
        <authorList>
            <person name="Fulton L."/>
            <person name="Clifton S."/>
            <person name="Fulton B."/>
            <person name="Xu J."/>
            <person name="Minx P."/>
            <person name="Pepin K.H."/>
            <person name="Johnson M."/>
            <person name="Thiruvilangam P."/>
            <person name="Bhonagiri V."/>
            <person name="Nash W.E."/>
            <person name="Mardis E.R."/>
            <person name="Wilson R.K."/>
        </authorList>
    </citation>
    <scope>NUCLEOTIDE SEQUENCE [LARGE SCALE GENOMIC DNA]</scope>
    <source>
        <strain evidence="12 13">ATCC 25827</strain>
    </source>
</reference>
<dbReference type="InterPro" id="IPR025949">
    <property type="entry name" value="PapC-like_C"/>
</dbReference>
<proteinExistence type="inferred from homology"/>
<dbReference type="InterPro" id="IPR000015">
    <property type="entry name" value="Fimb_usher"/>
</dbReference>
<name>A0AA86YMV0_PROST</name>
<dbReference type="InterPro" id="IPR043142">
    <property type="entry name" value="PapC-like_C_sf"/>
</dbReference>
<dbReference type="Proteomes" id="UP000004506">
    <property type="component" value="Unassembled WGS sequence"/>
</dbReference>
<dbReference type="InterPro" id="IPR018030">
    <property type="entry name" value="Fimbrial_membr_usher_CS"/>
</dbReference>